<dbReference type="EMBL" id="VRZA01000003">
    <property type="protein sequence ID" value="TXS94079.1"/>
    <property type="molecule type" value="Genomic_DNA"/>
</dbReference>
<comment type="caution">
    <text evidence="2">The sequence shown here is derived from an EMBL/GenBank/DDBJ whole genome shotgun (WGS) entry which is preliminary data.</text>
</comment>
<dbReference type="AlphaFoldDB" id="A0A5C9A1Z0"/>
<dbReference type="GO" id="GO:0004479">
    <property type="term" value="F:methionyl-tRNA formyltransferase activity"/>
    <property type="evidence" value="ECO:0007669"/>
    <property type="project" value="TreeGrafter"/>
</dbReference>
<dbReference type="SUPFAM" id="SSF53328">
    <property type="entry name" value="Formyltransferase"/>
    <property type="match status" value="1"/>
</dbReference>
<organism evidence="2 3">
    <name type="scientific">Parahaliea maris</name>
    <dbReference type="NCBI Taxonomy" id="2716870"/>
    <lineage>
        <taxon>Bacteria</taxon>
        <taxon>Pseudomonadati</taxon>
        <taxon>Pseudomonadota</taxon>
        <taxon>Gammaproteobacteria</taxon>
        <taxon>Cellvibrionales</taxon>
        <taxon>Halieaceae</taxon>
        <taxon>Parahaliea</taxon>
    </lineage>
</organism>
<dbReference type="Pfam" id="PF00551">
    <property type="entry name" value="Formyl_trans_N"/>
    <property type="match status" value="1"/>
</dbReference>
<dbReference type="CDD" id="cd08653">
    <property type="entry name" value="FMT_core_like_3"/>
    <property type="match status" value="1"/>
</dbReference>
<proteinExistence type="predicted"/>
<evidence type="ECO:0000259" key="1">
    <source>
        <dbReference type="Pfam" id="PF00551"/>
    </source>
</evidence>
<sequence length="271" mass="28959">MNITILTNNDLASNLALNQLLPALTADHRVQVFLSGRVGGSGPSHPDLAMLKFLEQTLFTELLFPALGDGVGEGRARYAGFSRLCADLGAGLAPLDRINSEPGLETLRGAAPDLVLSIRYGGILRDAAIAVPRLGVLNLHSGLLPDYRGVMATFRAMDDGVDTIGTTLHYIRDAGIDTGDIVATSTRPVDYRSSYLANVLALYPGGCELMLQAVASLAAGETLETWPQPSGGNYYSFPDDTALQHFYARGCRLYDVDEIAAVARSYLESPL</sequence>
<dbReference type="InterPro" id="IPR002376">
    <property type="entry name" value="Formyl_transf_N"/>
</dbReference>
<accession>A0A5C9A1Z0</accession>
<feature type="domain" description="Formyl transferase N-terminal" evidence="1">
    <location>
        <begin position="105"/>
        <end position="190"/>
    </location>
</feature>
<name>A0A5C9A1Z0_9GAMM</name>
<gene>
    <name evidence="2" type="ORF">FV139_10755</name>
</gene>
<dbReference type="PANTHER" id="PTHR11138:SF5">
    <property type="entry name" value="METHIONYL-TRNA FORMYLTRANSFERASE, MITOCHONDRIAL"/>
    <property type="match status" value="1"/>
</dbReference>
<reference evidence="2 3" key="1">
    <citation type="submission" date="2019-08" db="EMBL/GenBank/DDBJ databases">
        <title>Parahaliea maris sp. nov., isolated from the surface seawater.</title>
        <authorList>
            <person name="Liu Y."/>
        </authorList>
    </citation>
    <scope>NUCLEOTIDE SEQUENCE [LARGE SCALE GENOMIC DNA]</scope>
    <source>
        <strain evidence="2 3">HSLHS9</strain>
    </source>
</reference>
<evidence type="ECO:0000313" key="2">
    <source>
        <dbReference type="EMBL" id="TXS94079.1"/>
    </source>
</evidence>
<dbReference type="InterPro" id="IPR036477">
    <property type="entry name" value="Formyl_transf_N_sf"/>
</dbReference>
<keyword evidence="2" id="KW-0808">Transferase</keyword>
<dbReference type="RefSeq" id="WP_148068421.1">
    <property type="nucleotide sequence ID" value="NZ_VRZA01000003.1"/>
</dbReference>
<protein>
    <submittedName>
        <fullName evidence="2">Formyl transferase</fullName>
    </submittedName>
</protein>
<dbReference type="PANTHER" id="PTHR11138">
    <property type="entry name" value="METHIONYL-TRNA FORMYLTRANSFERASE"/>
    <property type="match status" value="1"/>
</dbReference>
<keyword evidence="3" id="KW-1185">Reference proteome</keyword>
<evidence type="ECO:0000313" key="3">
    <source>
        <dbReference type="Proteomes" id="UP000321039"/>
    </source>
</evidence>
<dbReference type="Gene3D" id="3.40.50.12230">
    <property type="match status" value="1"/>
</dbReference>
<dbReference type="Proteomes" id="UP000321039">
    <property type="component" value="Unassembled WGS sequence"/>
</dbReference>